<accession>A0A370U8K2</accession>
<dbReference type="Gene3D" id="2.40.50.100">
    <property type="match status" value="1"/>
</dbReference>
<dbReference type="PROSITE" id="PS51257">
    <property type="entry name" value="PROKAR_LIPOPROTEIN"/>
    <property type="match status" value="1"/>
</dbReference>
<evidence type="ECO:0000259" key="5">
    <source>
        <dbReference type="Pfam" id="PF25975"/>
    </source>
</evidence>
<keyword evidence="2" id="KW-0175">Coiled coil</keyword>
<feature type="signal peptide" evidence="3">
    <location>
        <begin position="1"/>
        <end position="30"/>
    </location>
</feature>
<name>A0A370U8K2_9GAMM</name>
<dbReference type="Pfam" id="PF25975">
    <property type="entry name" value="CzcB_C"/>
    <property type="match status" value="1"/>
</dbReference>
<dbReference type="Gene3D" id="1.10.287.470">
    <property type="entry name" value="Helix hairpin bin"/>
    <property type="match status" value="1"/>
</dbReference>
<comment type="similarity">
    <text evidence="1">Belongs to the membrane fusion protein (MFP) (TC 8.A.1) family.</text>
</comment>
<feature type="domain" description="Multidrug resistance protein MdtA-like barrel-sandwich hybrid" evidence="4">
    <location>
        <begin position="69"/>
        <end position="188"/>
    </location>
</feature>
<evidence type="ECO:0000256" key="2">
    <source>
        <dbReference type="SAM" id="Coils"/>
    </source>
</evidence>
<organism evidence="6 7">
    <name type="scientific">Marinomonas piezotolerans</name>
    <dbReference type="NCBI Taxonomy" id="2213058"/>
    <lineage>
        <taxon>Bacteria</taxon>
        <taxon>Pseudomonadati</taxon>
        <taxon>Pseudomonadota</taxon>
        <taxon>Gammaproteobacteria</taxon>
        <taxon>Oceanospirillales</taxon>
        <taxon>Oceanospirillaceae</taxon>
        <taxon>Marinomonas</taxon>
    </lineage>
</organism>
<dbReference type="AlphaFoldDB" id="A0A370U8K2"/>
<protein>
    <submittedName>
        <fullName evidence="6">Efflux RND transporter periplasmic adaptor subunit</fullName>
    </submittedName>
</protein>
<keyword evidence="3" id="KW-0732">Signal</keyword>
<dbReference type="PANTHER" id="PTHR30469">
    <property type="entry name" value="MULTIDRUG RESISTANCE PROTEIN MDTA"/>
    <property type="match status" value="1"/>
</dbReference>
<dbReference type="InterPro" id="IPR058625">
    <property type="entry name" value="MdtA-like_BSH"/>
</dbReference>
<evidence type="ECO:0000313" key="7">
    <source>
        <dbReference type="Proteomes" id="UP000254326"/>
    </source>
</evidence>
<proteinExistence type="inferred from homology"/>
<sequence>MTHRSWALKPIAVALTALALLSGCSTDDNAEANTSENLIRPVKLFTVASTEAVSVRHFPAELKASNESDLAFRVGGQLFELAVKEGEQVKRGQLLASLDPTDYQLKVELSQANYKLARVQFERIKTMLTQQATTQAQYDEAKANLDKAENALQTAKNQLGYSELRAPFDGVIASLAVDNFEYVAATQTILHIQNIEKMDVQFQIPERLVANIRDVALEYHPKVTIDAVPNKVFEGVYKDHRTAPNTTTKSYDATISLLNANKAGINLLPGMTATVDLDISAISGQPTHILVPIEAVMRNQNQQGQEQSIIWVYDSVSNKVAPRTVTLGDMSNNHIEITSGLAAGEQIVAAGVNSLTEDMSVRPWTRERGI</sequence>
<evidence type="ECO:0000259" key="4">
    <source>
        <dbReference type="Pfam" id="PF25917"/>
    </source>
</evidence>
<feature type="domain" description="CzcB-like C-terminal circularly permuted SH3-like" evidence="5">
    <location>
        <begin position="312"/>
        <end position="351"/>
    </location>
</feature>
<reference evidence="6 7" key="1">
    <citation type="submission" date="2018-06" db="EMBL/GenBank/DDBJ databases">
        <title>Marinomonas sp. YLB-05 draft genome sequence.</title>
        <authorList>
            <person name="Yu L."/>
            <person name="Tang X."/>
        </authorList>
    </citation>
    <scope>NUCLEOTIDE SEQUENCE [LARGE SCALE GENOMIC DNA]</scope>
    <source>
        <strain evidence="6 7">YLB-05</strain>
    </source>
</reference>
<dbReference type="Gene3D" id="2.40.420.20">
    <property type="match status" value="1"/>
</dbReference>
<dbReference type="OrthoDB" id="1185083at2"/>
<dbReference type="RefSeq" id="WP_115468164.1">
    <property type="nucleotide sequence ID" value="NZ_QKRA01000004.1"/>
</dbReference>
<dbReference type="SUPFAM" id="SSF111369">
    <property type="entry name" value="HlyD-like secretion proteins"/>
    <property type="match status" value="1"/>
</dbReference>
<dbReference type="GO" id="GO:1990281">
    <property type="term" value="C:efflux pump complex"/>
    <property type="evidence" value="ECO:0007669"/>
    <property type="project" value="TreeGrafter"/>
</dbReference>
<evidence type="ECO:0000256" key="3">
    <source>
        <dbReference type="SAM" id="SignalP"/>
    </source>
</evidence>
<evidence type="ECO:0000256" key="1">
    <source>
        <dbReference type="ARBA" id="ARBA00009477"/>
    </source>
</evidence>
<dbReference type="Gene3D" id="2.40.30.170">
    <property type="match status" value="1"/>
</dbReference>
<dbReference type="Pfam" id="PF25917">
    <property type="entry name" value="BSH_RND"/>
    <property type="match status" value="1"/>
</dbReference>
<dbReference type="InterPro" id="IPR058649">
    <property type="entry name" value="CzcB_C"/>
</dbReference>
<dbReference type="GO" id="GO:0015562">
    <property type="term" value="F:efflux transmembrane transporter activity"/>
    <property type="evidence" value="ECO:0007669"/>
    <property type="project" value="TreeGrafter"/>
</dbReference>
<keyword evidence="7" id="KW-1185">Reference proteome</keyword>
<dbReference type="NCBIfam" id="TIGR01730">
    <property type="entry name" value="RND_mfp"/>
    <property type="match status" value="1"/>
</dbReference>
<dbReference type="EMBL" id="QKRA01000004">
    <property type="protein sequence ID" value="RDL44126.1"/>
    <property type="molecule type" value="Genomic_DNA"/>
</dbReference>
<comment type="caution">
    <text evidence="6">The sequence shown here is derived from an EMBL/GenBank/DDBJ whole genome shotgun (WGS) entry which is preliminary data.</text>
</comment>
<dbReference type="InterPro" id="IPR006143">
    <property type="entry name" value="RND_pump_MFP"/>
</dbReference>
<gene>
    <name evidence="6" type="ORF">DN730_10860</name>
</gene>
<feature type="coiled-coil region" evidence="2">
    <location>
        <begin position="131"/>
        <end position="165"/>
    </location>
</feature>
<dbReference type="Proteomes" id="UP000254326">
    <property type="component" value="Unassembled WGS sequence"/>
</dbReference>
<dbReference type="PANTHER" id="PTHR30469:SF20">
    <property type="entry name" value="EFFLUX RND TRANSPORTER PERIPLASMIC ADAPTOR SUBUNIT"/>
    <property type="match status" value="1"/>
</dbReference>
<evidence type="ECO:0000313" key="6">
    <source>
        <dbReference type="EMBL" id="RDL44126.1"/>
    </source>
</evidence>
<feature type="chain" id="PRO_5016786238" evidence="3">
    <location>
        <begin position="31"/>
        <end position="370"/>
    </location>
</feature>